<dbReference type="SMART" id="SM00347">
    <property type="entry name" value="HTH_MARR"/>
    <property type="match status" value="1"/>
</dbReference>
<dbReference type="GO" id="GO:0006950">
    <property type="term" value="P:response to stress"/>
    <property type="evidence" value="ECO:0007669"/>
    <property type="project" value="TreeGrafter"/>
</dbReference>
<keyword evidence="4" id="KW-0238">DNA-binding</keyword>
<dbReference type="InterPro" id="IPR036390">
    <property type="entry name" value="WH_DNA-bd_sf"/>
</dbReference>
<dbReference type="Proteomes" id="UP000186143">
    <property type="component" value="Unassembled WGS sequence"/>
</dbReference>
<evidence type="ECO:0000256" key="2">
    <source>
        <dbReference type="ARBA" id="ARBA00022490"/>
    </source>
</evidence>
<comment type="subcellular location">
    <subcellularLocation>
        <location evidence="1">Cytoplasm</location>
    </subcellularLocation>
</comment>
<dbReference type="PANTHER" id="PTHR33164">
    <property type="entry name" value="TRANSCRIPTIONAL REGULATOR, MARR FAMILY"/>
    <property type="match status" value="1"/>
</dbReference>
<feature type="region of interest" description="Disordered" evidence="6">
    <location>
        <begin position="1"/>
        <end position="20"/>
    </location>
</feature>
<reference evidence="8 9" key="1">
    <citation type="submission" date="2016-09" db="EMBL/GenBank/DDBJ databases">
        <title>Rhizobium sp. nov., a novel species isolated from the rice rhizosphere.</title>
        <authorList>
            <person name="Zhao J."/>
            <person name="Zhang X."/>
        </authorList>
    </citation>
    <scope>NUCLEOTIDE SEQUENCE [LARGE SCALE GENOMIC DNA]</scope>
    <source>
        <strain evidence="8 9">MH17</strain>
    </source>
</reference>
<organism evidence="8 9">
    <name type="scientific">Xaviernesmea rhizosphaerae</name>
    <dbReference type="NCBI Taxonomy" id="1672749"/>
    <lineage>
        <taxon>Bacteria</taxon>
        <taxon>Pseudomonadati</taxon>
        <taxon>Pseudomonadota</taxon>
        <taxon>Alphaproteobacteria</taxon>
        <taxon>Hyphomicrobiales</taxon>
        <taxon>Rhizobiaceae</taxon>
        <taxon>Rhizobium/Agrobacterium group</taxon>
        <taxon>Xaviernesmea</taxon>
    </lineage>
</organism>
<evidence type="ECO:0000256" key="3">
    <source>
        <dbReference type="ARBA" id="ARBA00023015"/>
    </source>
</evidence>
<dbReference type="Gene3D" id="1.10.10.10">
    <property type="entry name" value="Winged helix-like DNA-binding domain superfamily/Winged helix DNA-binding domain"/>
    <property type="match status" value="1"/>
</dbReference>
<dbReference type="InterPro" id="IPR011991">
    <property type="entry name" value="ArsR-like_HTH"/>
</dbReference>
<dbReference type="FunFam" id="1.10.10.10:FF:000163">
    <property type="entry name" value="MarR family transcriptional regulator"/>
    <property type="match status" value="1"/>
</dbReference>
<dbReference type="SUPFAM" id="SSF46785">
    <property type="entry name" value="Winged helix' DNA-binding domain"/>
    <property type="match status" value="1"/>
</dbReference>
<evidence type="ECO:0000256" key="4">
    <source>
        <dbReference type="ARBA" id="ARBA00023125"/>
    </source>
</evidence>
<dbReference type="EMBL" id="MKIO01000041">
    <property type="protein sequence ID" value="OLP53079.1"/>
    <property type="molecule type" value="Genomic_DNA"/>
</dbReference>
<evidence type="ECO:0000256" key="6">
    <source>
        <dbReference type="SAM" id="MobiDB-lite"/>
    </source>
</evidence>
<keyword evidence="3" id="KW-0805">Transcription regulation</keyword>
<dbReference type="CDD" id="cd00090">
    <property type="entry name" value="HTH_ARSR"/>
    <property type="match status" value="1"/>
</dbReference>
<evidence type="ECO:0000256" key="1">
    <source>
        <dbReference type="ARBA" id="ARBA00004496"/>
    </source>
</evidence>
<evidence type="ECO:0000256" key="5">
    <source>
        <dbReference type="ARBA" id="ARBA00023163"/>
    </source>
</evidence>
<dbReference type="InterPro" id="IPR055166">
    <property type="entry name" value="Transc_reg_Sar_Rot_HTH"/>
</dbReference>
<sequence>MSETGRDENETPETPQPTPRLGDHLCFSVYALAHAFNRAYKPLLDRVGLTYPQYLVLLTLFEASELTVKAIGDRLGLDSGTLSPLLKRLENAGIVSRLRDARDERQVLIRPTPAGLALKPAIVDIHRAIGRAVGCSLSDAEALQRQLRDLTARLEATSQTAAPGKGDA</sequence>
<evidence type="ECO:0000259" key="7">
    <source>
        <dbReference type="PROSITE" id="PS50995"/>
    </source>
</evidence>
<dbReference type="InterPro" id="IPR039422">
    <property type="entry name" value="MarR/SlyA-like"/>
</dbReference>
<accession>A0A1Q9ADS7</accession>
<dbReference type="PROSITE" id="PS50995">
    <property type="entry name" value="HTH_MARR_2"/>
    <property type="match status" value="1"/>
</dbReference>
<feature type="domain" description="HTH marR-type" evidence="7">
    <location>
        <begin position="22"/>
        <end position="156"/>
    </location>
</feature>
<comment type="caution">
    <text evidence="8">The sequence shown here is derived from an EMBL/GenBank/DDBJ whole genome shotgun (WGS) entry which is preliminary data.</text>
</comment>
<evidence type="ECO:0000313" key="9">
    <source>
        <dbReference type="Proteomes" id="UP000186143"/>
    </source>
</evidence>
<dbReference type="GO" id="GO:0005737">
    <property type="term" value="C:cytoplasm"/>
    <property type="evidence" value="ECO:0007669"/>
    <property type="project" value="UniProtKB-SubCell"/>
</dbReference>
<evidence type="ECO:0000313" key="8">
    <source>
        <dbReference type="EMBL" id="OLP53079.1"/>
    </source>
</evidence>
<dbReference type="InterPro" id="IPR000835">
    <property type="entry name" value="HTH_MarR-typ"/>
</dbReference>
<dbReference type="InterPro" id="IPR036388">
    <property type="entry name" value="WH-like_DNA-bd_sf"/>
</dbReference>
<dbReference type="AlphaFoldDB" id="A0A1Q9ADS7"/>
<name>A0A1Q9ADS7_9HYPH</name>
<dbReference type="RefSeq" id="WP_075636943.1">
    <property type="nucleotide sequence ID" value="NZ_MKIO01000041.1"/>
</dbReference>
<dbReference type="OrthoDB" id="9806864at2"/>
<keyword evidence="5" id="KW-0804">Transcription</keyword>
<keyword evidence="2" id="KW-0963">Cytoplasm</keyword>
<dbReference type="GO" id="GO:0003677">
    <property type="term" value="F:DNA binding"/>
    <property type="evidence" value="ECO:0007669"/>
    <property type="project" value="UniProtKB-KW"/>
</dbReference>
<dbReference type="Pfam" id="PF22381">
    <property type="entry name" value="Staph_reg_Sar_Rot"/>
    <property type="match status" value="1"/>
</dbReference>
<gene>
    <name evidence="8" type="ORF">BJF92_18800</name>
</gene>
<dbReference type="GO" id="GO:0003700">
    <property type="term" value="F:DNA-binding transcription factor activity"/>
    <property type="evidence" value="ECO:0007669"/>
    <property type="project" value="InterPro"/>
</dbReference>
<protein>
    <submittedName>
        <fullName evidence="8">MarR family transcriptional regulator</fullName>
    </submittedName>
</protein>
<proteinExistence type="predicted"/>
<dbReference type="STRING" id="1672749.BJF92_18800"/>
<dbReference type="PANTHER" id="PTHR33164:SF5">
    <property type="entry name" value="ORGANIC HYDROPEROXIDE RESISTANCE TRANSCRIPTIONAL REGULATOR"/>
    <property type="match status" value="1"/>
</dbReference>